<name>A0A9P4KEV3_9PLEO</name>
<comment type="caution">
    <text evidence="4">The sequence shown here is derived from an EMBL/GenBank/DDBJ whole genome shotgun (WGS) entry which is preliminary data.</text>
</comment>
<dbReference type="InterPro" id="IPR005330">
    <property type="entry name" value="MHYT_dom"/>
</dbReference>
<keyword evidence="5" id="KW-1185">Reference proteome</keyword>
<evidence type="ECO:0000256" key="1">
    <source>
        <dbReference type="SAM" id="MobiDB-lite"/>
    </source>
</evidence>
<dbReference type="Pfam" id="PF03707">
    <property type="entry name" value="MHYT"/>
    <property type="match status" value="1"/>
</dbReference>
<feature type="transmembrane region" description="Helical" evidence="2">
    <location>
        <begin position="96"/>
        <end position="116"/>
    </location>
</feature>
<dbReference type="AlphaFoldDB" id="A0A9P4KEV3"/>
<protein>
    <recommendedName>
        <fullName evidence="3">MHYT domain-containing protein</fullName>
    </recommendedName>
</protein>
<accession>A0A9P4KEV3</accession>
<dbReference type="PANTHER" id="PTHR35152:SF1">
    <property type="entry name" value="DOMAIN SIGNALLING PROTEIN, PUTATIVE (AFU_ORTHOLOGUE AFUA_5G11310)-RELATED"/>
    <property type="match status" value="1"/>
</dbReference>
<keyword evidence="2" id="KW-0472">Membrane</keyword>
<evidence type="ECO:0000256" key="2">
    <source>
        <dbReference type="SAM" id="Phobius"/>
    </source>
</evidence>
<dbReference type="Proteomes" id="UP000800093">
    <property type="component" value="Unassembled WGS sequence"/>
</dbReference>
<reference evidence="5" key="1">
    <citation type="journal article" date="2020" name="Stud. Mycol.">
        <title>101 Dothideomycetes genomes: A test case for predicting lifestyles and emergence of pathogens.</title>
        <authorList>
            <person name="Haridas S."/>
            <person name="Albert R."/>
            <person name="Binder M."/>
            <person name="Bloem J."/>
            <person name="LaButti K."/>
            <person name="Salamov A."/>
            <person name="Andreopoulos B."/>
            <person name="Baker S."/>
            <person name="Barry K."/>
            <person name="Bills G."/>
            <person name="Bluhm B."/>
            <person name="Cannon C."/>
            <person name="Castanera R."/>
            <person name="Culley D."/>
            <person name="Daum C."/>
            <person name="Ezra D."/>
            <person name="Gonzalez J."/>
            <person name="Henrissat B."/>
            <person name="Kuo A."/>
            <person name="Liang C."/>
            <person name="Lipzen A."/>
            <person name="Lutzoni F."/>
            <person name="Magnuson J."/>
            <person name="Mondo S."/>
            <person name="Nolan M."/>
            <person name="Ohm R."/>
            <person name="Pangilinan J."/>
            <person name="Park H.-J."/>
            <person name="Ramirez L."/>
            <person name="Alfaro M."/>
            <person name="Sun H."/>
            <person name="Tritt A."/>
            <person name="Yoshinaga Y."/>
            <person name="Zwiers L.-H."/>
            <person name="Turgeon B."/>
            <person name="Goodwin S."/>
            <person name="Spatafora J."/>
            <person name="Crous P."/>
            <person name="Grigoriev I."/>
        </authorList>
    </citation>
    <scope>NUCLEOTIDE SEQUENCE [LARGE SCALE GENOMIC DNA]</scope>
    <source>
        <strain evidence="5">CBS 304.66</strain>
    </source>
</reference>
<dbReference type="PANTHER" id="PTHR35152">
    <property type="entry name" value="DOMAIN SIGNALLING PROTEIN, PUTATIVE (AFU_ORTHOLOGUE AFUA_5G11310)-RELATED"/>
    <property type="match status" value="1"/>
</dbReference>
<dbReference type="OrthoDB" id="264015at2759"/>
<keyword evidence="2" id="KW-1133">Transmembrane helix</keyword>
<organism evidence="4 5">
    <name type="scientific">Lojkania enalia</name>
    <dbReference type="NCBI Taxonomy" id="147567"/>
    <lineage>
        <taxon>Eukaryota</taxon>
        <taxon>Fungi</taxon>
        <taxon>Dikarya</taxon>
        <taxon>Ascomycota</taxon>
        <taxon>Pezizomycotina</taxon>
        <taxon>Dothideomycetes</taxon>
        <taxon>Pleosporomycetidae</taxon>
        <taxon>Pleosporales</taxon>
        <taxon>Pleosporales incertae sedis</taxon>
        <taxon>Lojkania</taxon>
    </lineage>
</organism>
<feature type="region of interest" description="Disordered" evidence="1">
    <location>
        <begin position="722"/>
        <end position="743"/>
    </location>
</feature>
<feature type="transmembrane region" description="Helical" evidence="2">
    <location>
        <begin position="128"/>
        <end position="151"/>
    </location>
</feature>
<evidence type="ECO:0000313" key="5">
    <source>
        <dbReference type="Proteomes" id="UP000800093"/>
    </source>
</evidence>
<keyword evidence="2" id="KW-0812">Transmembrane</keyword>
<feature type="domain" description="MHYT" evidence="3">
    <location>
        <begin position="19"/>
        <end position="224"/>
    </location>
</feature>
<dbReference type="PROSITE" id="PS50924">
    <property type="entry name" value="MHYT"/>
    <property type="match status" value="1"/>
</dbReference>
<evidence type="ECO:0000313" key="4">
    <source>
        <dbReference type="EMBL" id="KAF2266582.1"/>
    </source>
</evidence>
<sequence>MERDLMSKYPIGSKPHIHYYPYLIFISYIISLIGAFTTVELLHRRVSGNGWRNWVQLGACSVSFGLVAIWCMHFVGNRAIVLGDGEEGIQLYYNTTFTAVSAILPTVIIYLGLLVADKFHKGTKSSMIRYVALLVCGVCSGAAITGMHYLGNEGTIGYHLILEYRYVVGAAAIAVGAATMSYTLFFHWSKHWMNNIWRRIVVAAFLAVAVSGMHWTAAAGTVYKLRDYRGRGRRDVNLIIAVCLSMGACCVCFALGFLKQRRARKLKDRAQQVVLAIATFDDEGKLLVTQSGLMPCQTITRQFHKRTFDEDFNTSHPVFQWIFRVSRYWGGVIDLIPAMRDHLQSTGYIQVHSPVMGNRSRTSMEDDSISYSVTFRELFCTTAQDISRSLDTRLQDLGHLYEDVLTTGTLANRIIWNTDGAKTIIATDAGRGDIESGIANPILFGKGQLLVLTRKVGSEEAKRLQNLGYRFAHLDQIGDTLARSLQISRDDLKLWVGRLQLFCERKPWVPPRGTYLAAFLLQPSPSLHGLEVIVPKLTPDRLPMTELSSGELCSKQVRILARFDGLTMEQCLALHNQLHEAGIEEDIFLEKFKNRIHELMSEIPEDALHQATFSAQQLAATHGMTGQNDISEATVFAFCGIKDVYNQKMSSKTLSAVPLSLFQCYQRIYPGCPDHAIFAQRNHKEFSTLLSSSTIDATPSSNSPKKWSPIWPFTKMPSVSETSINPDSSSEKGLFSASTSFPSAESTNISSFPFGGIMVSQDIVTVTGDQKDGSQIELSDLGVRSVASVADKEQQTMADRLLAMTTMFRDLHTRGANRRT</sequence>
<feature type="transmembrane region" description="Helical" evidence="2">
    <location>
        <begin position="238"/>
        <end position="258"/>
    </location>
</feature>
<gene>
    <name evidence="4" type="ORF">CC78DRAFT_577891</name>
</gene>
<evidence type="ECO:0000259" key="3">
    <source>
        <dbReference type="PROSITE" id="PS50924"/>
    </source>
</evidence>
<feature type="transmembrane region" description="Helical" evidence="2">
    <location>
        <begin position="54"/>
        <end position="76"/>
    </location>
</feature>
<feature type="transmembrane region" description="Helical" evidence="2">
    <location>
        <begin position="200"/>
        <end position="218"/>
    </location>
</feature>
<feature type="transmembrane region" description="Helical" evidence="2">
    <location>
        <begin position="20"/>
        <end position="42"/>
    </location>
</feature>
<dbReference type="EMBL" id="ML986596">
    <property type="protein sequence ID" value="KAF2266582.1"/>
    <property type="molecule type" value="Genomic_DNA"/>
</dbReference>
<feature type="transmembrane region" description="Helical" evidence="2">
    <location>
        <begin position="166"/>
        <end position="188"/>
    </location>
</feature>
<proteinExistence type="predicted"/>